<gene>
    <name evidence="6" type="ORF">ACFY35_12585</name>
</gene>
<dbReference type="InterPro" id="IPR036188">
    <property type="entry name" value="FAD/NAD-bd_sf"/>
</dbReference>
<dbReference type="Pfam" id="PF01494">
    <property type="entry name" value="FAD_binding_3"/>
    <property type="match status" value="1"/>
</dbReference>
<dbReference type="InterPro" id="IPR050641">
    <property type="entry name" value="RIFMO-like"/>
</dbReference>
<evidence type="ECO:0000256" key="2">
    <source>
        <dbReference type="ARBA" id="ARBA00022630"/>
    </source>
</evidence>
<feature type="region of interest" description="Disordered" evidence="4">
    <location>
        <begin position="484"/>
        <end position="504"/>
    </location>
</feature>
<keyword evidence="3" id="KW-0274">FAD</keyword>
<dbReference type="SUPFAM" id="SSF51905">
    <property type="entry name" value="FAD/NAD(P)-binding domain"/>
    <property type="match status" value="1"/>
</dbReference>
<evidence type="ECO:0000256" key="1">
    <source>
        <dbReference type="ARBA" id="ARBA00001974"/>
    </source>
</evidence>
<keyword evidence="6" id="KW-0503">Monooxygenase</keyword>
<evidence type="ECO:0000256" key="4">
    <source>
        <dbReference type="SAM" id="MobiDB-lite"/>
    </source>
</evidence>
<dbReference type="PANTHER" id="PTHR43004">
    <property type="entry name" value="TRK SYSTEM POTASSIUM UPTAKE PROTEIN"/>
    <property type="match status" value="1"/>
</dbReference>
<dbReference type="Gene3D" id="3.30.9.10">
    <property type="entry name" value="D-Amino Acid Oxidase, subunit A, domain 2"/>
    <property type="match status" value="1"/>
</dbReference>
<keyword evidence="7" id="KW-1185">Reference proteome</keyword>
<dbReference type="PRINTS" id="PR00420">
    <property type="entry name" value="RNGMNOXGNASE"/>
</dbReference>
<evidence type="ECO:0000313" key="7">
    <source>
        <dbReference type="Proteomes" id="UP001602245"/>
    </source>
</evidence>
<feature type="domain" description="FAD-binding" evidence="5">
    <location>
        <begin position="7"/>
        <end position="347"/>
    </location>
</feature>
<dbReference type="InterPro" id="IPR002938">
    <property type="entry name" value="FAD-bd"/>
</dbReference>
<dbReference type="Gene3D" id="3.40.30.120">
    <property type="match status" value="1"/>
</dbReference>
<dbReference type="PANTHER" id="PTHR43004:SF19">
    <property type="entry name" value="BINDING MONOOXYGENASE, PUTATIVE (JCVI)-RELATED"/>
    <property type="match status" value="1"/>
</dbReference>
<evidence type="ECO:0000256" key="3">
    <source>
        <dbReference type="ARBA" id="ARBA00022827"/>
    </source>
</evidence>
<dbReference type="Pfam" id="PF21274">
    <property type="entry name" value="Rng_hyd_C"/>
    <property type="match status" value="1"/>
</dbReference>
<reference evidence="6 7" key="1">
    <citation type="submission" date="2024-10" db="EMBL/GenBank/DDBJ databases">
        <title>The Natural Products Discovery Center: Release of the First 8490 Sequenced Strains for Exploring Actinobacteria Biosynthetic Diversity.</title>
        <authorList>
            <person name="Kalkreuter E."/>
            <person name="Kautsar S.A."/>
            <person name="Yang D."/>
            <person name="Bader C.D."/>
            <person name="Teijaro C.N."/>
            <person name="Fluegel L."/>
            <person name="Davis C.M."/>
            <person name="Simpson J.R."/>
            <person name="Lauterbach L."/>
            <person name="Steele A.D."/>
            <person name="Gui C."/>
            <person name="Meng S."/>
            <person name="Li G."/>
            <person name="Viehrig K."/>
            <person name="Ye F."/>
            <person name="Su P."/>
            <person name="Kiefer A.F."/>
            <person name="Nichols A."/>
            <person name="Cepeda A.J."/>
            <person name="Yan W."/>
            <person name="Fan B."/>
            <person name="Jiang Y."/>
            <person name="Adhikari A."/>
            <person name="Zheng C.-J."/>
            <person name="Schuster L."/>
            <person name="Cowan T.M."/>
            <person name="Smanski M.J."/>
            <person name="Chevrette M.G."/>
            <person name="De Carvalho L.P.S."/>
            <person name="Shen B."/>
        </authorList>
    </citation>
    <scope>NUCLEOTIDE SEQUENCE [LARGE SCALE GENOMIC DNA]</scope>
    <source>
        <strain evidence="6 7">NPDC000087</strain>
    </source>
</reference>
<comment type="caution">
    <text evidence="6">The sequence shown here is derived from an EMBL/GenBank/DDBJ whole genome shotgun (WGS) entry which is preliminary data.</text>
</comment>
<dbReference type="GO" id="GO:0004497">
    <property type="term" value="F:monooxygenase activity"/>
    <property type="evidence" value="ECO:0007669"/>
    <property type="project" value="UniProtKB-KW"/>
</dbReference>
<protein>
    <submittedName>
        <fullName evidence="6">FAD-dependent monooxygenase</fullName>
    </submittedName>
</protein>
<evidence type="ECO:0000259" key="5">
    <source>
        <dbReference type="Pfam" id="PF01494"/>
    </source>
</evidence>
<proteinExistence type="predicted"/>
<dbReference type="Gene3D" id="3.50.50.60">
    <property type="entry name" value="FAD/NAD(P)-binding domain"/>
    <property type="match status" value="1"/>
</dbReference>
<keyword evidence="2" id="KW-0285">Flavoprotein</keyword>
<organism evidence="6 7">
    <name type="scientific">Paractinoplanes globisporus</name>
    <dbReference type="NCBI Taxonomy" id="113565"/>
    <lineage>
        <taxon>Bacteria</taxon>
        <taxon>Bacillati</taxon>
        <taxon>Actinomycetota</taxon>
        <taxon>Actinomycetes</taxon>
        <taxon>Micromonosporales</taxon>
        <taxon>Micromonosporaceae</taxon>
        <taxon>Paractinoplanes</taxon>
    </lineage>
</organism>
<dbReference type="EMBL" id="JBIAZU010000002">
    <property type="protein sequence ID" value="MFF5290276.1"/>
    <property type="molecule type" value="Genomic_DNA"/>
</dbReference>
<name>A0ABW6WAD6_9ACTN</name>
<sequence>MTSELVETPVLIVGGGPAGLTASLLLSRHGVESLLIDKRVTGSPLPRARGVHSRAMEILRVCGVEPDLRAVELPITPGAEWRVDLTGSPLREDVPSAGRSPVSPCEGLSVSQDVFESVLRDHAGGYPAGRLRRGALLESFRTVDGGVLATVTEQASGRATHVRARWMIAADGARSGVRRQLGIAMNGPDDLGRQTMIAFRADLTGRTGARPRGIYFLTATGAALIWTHADDRWVISQPGPTAAGEDPATVVRRVLGLPDLTLDVLATNPWTAAAQSAAQFARGPVFLAGDAAHRFPPAGATGVSAAMHDVHNLAWKIAAVVHGHGGEKLLDSYATEREPVGRRNADETGIAWTRIFSGDGAPFRGRSLAQLDMGYQYTSPVIVGDASPDADPPGADYHQSATPGCRAPHLWLADGSSTIDLFDRRFVLLTAEPGHAWRDAAASCPGAPVDSHVVTEAQWPDLYGVAPDGAVLVRPDGHVAWRSVTPSTDPKADLKTALTTSTGG</sequence>
<accession>A0ABW6WAD6</accession>
<comment type="cofactor">
    <cofactor evidence="1">
        <name>FAD</name>
        <dbReference type="ChEBI" id="CHEBI:57692"/>
    </cofactor>
</comment>
<keyword evidence="6" id="KW-0560">Oxidoreductase</keyword>
<dbReference type="Proteomes" id="UP001602245">
    <property type="component" value="Unassembled WGS sequence"/>
</dbReference>
<evidence type="ECO:0000313" key="6">
    <source>
        <dbReference type="EMBL" id="MFF5290276.1"/>
    </source>
</evidence>
<dbReference type="RefSeq" id="WP_020510895.1">
    <property type="nucleotide sequence ID" value="NZ_JBIAZU010000002.1"/>
</dbReference>